<dbReference type="PANTHER" id="PTHR21164">
    <property type="entry name" value="CHORISMATE MUTASE"/>
    <property type="match status" value="1"/>
</dbReference>
<dbReference type="PROSITE" id="PS51167">
    <property type="entry name" value="CHORISMATE_MUT_1"/>
    <property type="match status" value="1"/>
</dbReference>
<evidence type="ECO:0000256" key="1">
    <source>
        <dbReference type="NCBIfam" id="TIGR01796"/>
    </source>
</evidence>
<dbReference type="AlphaFoldDB" id="A0A229P440"/>
<gene>
    <name evidence="4" type="primary">aroH</name>
    <name evidence="4" type="ORF">CGZ75_08265</name>
</gene>
<dbReference type="GO" id="GO:0008652">
    <property type="term" value="P:amino acid biosynthetic process"/>
    <property type="evidence" value="ECO:0007669"/>
    <property type="project" value="UniProtKB-UniRule"/>
</dbReference>
<dbReference type="Pfam" id="PF07736">
    <property type="entry name" value="CM_1"/>
    <property type="match status" value="1"/>
</dbReference>
<dbReference type="Proteomes" id="UP000215145">
    <property type="component" value="Unassembled WGS sequence"/>
</dbReference>
<dbReference type="GO" id="GO:0004106">
    <property type="term" value="F:chorismate mutase activity"/>
    <property type="evidence" value="ECO:0007669"/>
    <property type="project" value="UniProtKB-UniRule"/>
</dbReference>
<dbReference type="GO" id="GO:0009073">
    <property type="term" value="P:aromatic amino acid family biosynthetic process"/>
    <property type="evidence" value="ECO:0007669"/>
    <property type="project" value="UniProtKB-UniRule"/>
</dbReference>
<dbReference type="EC" id="5.4.99.5" evidence="1 3"/>
<keyword evidence="2 3" id="KW-0057">Aromatic amino acid biosynthesis</keyword>
<dbReference type="CDD" id="cd02185">
    <property type="entry name" value="AroH"/>
    <property type="match status" value="1"/>
</dbReference>
<dbReference type="OrthoDB" id="9802232at2"/>
<sequence>MSVRGIRGAITVDHNEEKDILDATSEMLEAIVADNRIDPEDICSVMITVTTDLDATFPARAIRGLQGWDLVPLMCAVEVPVKGSLERCIRLMVTVNTELTQKEIKHVYLRGARVLRPDLSVTKAP</sequence>
<reference evidence="4 5" key="1">
    <citation type="submission" date="2017-07" db="EMBL/GenBank/DDBJ databases">
        <title>Paenibacillus herberti R33 genome sequencing and assembly.</title>
        <authorList>
            <person name="Su W."/>
        </authorList>
    </citation>
    <scope>NUCLEOTIDE SEQUENCE [LARGE SCALE GENOMIC DNA]</scope>
    <source>
        <strain evidence="4 5">R33</strain>
    </source>
</reference>
<evidence type="ECO:0000256" key="2">
    <source>
        <dbReference type="PIRSR" id="PIRSR005965-1"/>
    </source>
</evidence>
<evidence type="ECO:0000313" key="4">
    <source>
        <dbReference type="EMBL" id="OXM16639.1"/>
    </source>
</evidence>
<dbReference type="Gene3D" id="3.30.1330.40">
    <property type="entry name" value="RutC-like"/>
    <property type="match status" value="1"/>
</dbReference>
<keyword evidence="3" id="KW-0413">Isomerase</keyword>
<dbReference type="PANTHER" id="PTHR21164:SF0">
    <property type="entry name" value="CHORISMATE MUTASE AROH"/>
    <property type="match status" value="1"/>
</dbReference>
<feature type="binding site" evidence="2">
    <location>
        <position position="90"/>
    </location>
    <ligand>
        <name>prephenate</name>
        <dbReference type="ChEBI" id="CHEBI:29934"/>
    </ligand>
</feature>
<dbReference type="NCBIfam" id="TIGR01796">
    <property type="entry name" value="CM_mono_aroH"/>
    <property type="match status" value="1"/>
</dbReference>
<evidence type="ECO:0000313" key="5">
    <source>
        <dbReference type="Proteomes" id="UP000215145"/>
    </source>
</evidence>
<comment type="caution">
    <text evidence="4">The sequence shown here is derived from an EMBL/GenBank/DDBJ whole genome shotgun (WGS) entry which is preliminary data.</text>
</comment>
<dbReference type="UniPathway" id="UPA00120">
    <property type="reaction ID" value="UER00203"/>
</dbReference>
<accession>A0A229P440</accession>
<dbReference type="RefSeq" id="WP_089523723.1">
    <property type="nucleotide sequence ID" value="NZ_NMUQ01000001.1"/>
</dbReference>
<dbReference type="InterPro" id="IPR008243">
    <property type="entry name" value="Chorismate_mutase_AroH"/>
</dbReference>
<comment type="catalytic activity">
    <reaction evidence="3">
        <text>chorismate = prephenate</text>
        <dbReference type="Rhea" id="RHEA:13897"/>
        <dbReference type="ChEBI" id="CHEBI:29748"/>
        <dbReference type="ChEBI" id="CHEBI:29934"/>
        <dbReference type="EC" id="5.4.99.5"/>
    </reaction>
</comment>
<keyword evidence="5" id="KW-1185">Reference proteome</keyword>
<dbReference type="InterPro" id="IPR035959">
    <property type="entry name" value="RutC-like_sf"/>
</dbReference>
<dbReference type="SUPFAM" id="SSF55298">
    <property type="entry name" value="YjgF-like"/>
    <property type="match status" value="1"/>
</dbReference>
<proteinExistence type="predicted"/>
<keyword evidence="2 3" id="KW-0028">Amino-acid biosynthesis</keyword>
<dbReference type="PIRSF" id="PIRSF005965">
    <property type="entry name" value="Chor_mut_AroH"/>
    <property type="match status" value="1"/>
</dbReference>
<organism evidence="4 5">
    <name type="scientific">Paenibacillus herberti</name>
    <dbReference type="NCBI Taxonomy" id="1619309"/>
    <lineage>
        <taxon>Bacteria</taxon>
        <taxon>Bacillati</taxon>
        <taxon>Bacillota</taxon>
        <taxon>Bacilli</taxon>
        <taxon>Bacillales</taxon>
        <taxon>Paenibacillaceae</taxon>
        <taxon>Paenibacillus</taxon>
    </lineage>
</organism>
<protein>
    <recommendedName>
        <fullName evidence="1 3">chorismate mutase</fullName>
        <ecNumber evidence="1 3">5.4.99.5</ecNumber>
    </recommendedName>
</protein>
<name>A0A229P440_9BACL</name>
<dbReference type="EMBL" id="NMUQ01000001">
    <property type="protein sequence ID" value="OXM16639.1"/>
    <property type="molecule type" value="Genomic_DNA"/>
</dbReference>
<dbReference type="GO" id="GO:0046417">
    <property type="term" value="P:chorismate metabolic process"/>
    <property type="evidence" value="ECO:0007669"/>
    <property type="project" value="TreeGrafter"/>
</dbReference>
<evidence type="ECO:0000256" key="3">
    <source>
        <dbReference type="PROSITE-ProRule" id="PRU00514"/>
    </source>
</evidence>
<feature type="binding site" evidence="2">
    <location>
        <position position="7"/>
    </location>
    <ligand>
        <name>prephenate</name>
        <dbReference type="ChEBI" id="CHEBI:29934"/>
    </ligand>
</feature>
<feature type="binding site" evidence="2">
    <location>
        <position position="108"/>
    </location>
    <ligand>
        <name>prephenate</name>
        <dbReference type="ChEBI" id="CHEBI:29934"/>
    </ligand>
</feature>